<accession>A0A3A9ZDV5</accession>
<evidence type="ECO:0000313" key="3">
    <source>
        <dbReference type="Proteomes" id="UP000272474"/>
    </source>
</evidence>
<keyword evidence="1" id="KW-1133">Transmembrane helix</keyword>
<keyword evidence="3" id="KW-1185">Reference proteome</keyword>
<dbReference type="PANTHER" id="PTHR37305">
    <property type="entry name" value="INTEGRAL MEMBRANE PROTEIN-RELATED"/>
    <property type="match status" value="1"/>
</dbReference>
<dbReference type="RefSeq" id="WP_120674175.1">
    <property type="nucleotide sequence ID" value="NZ_RBAL01000001.1"/>
</dbReference>
<sequence>MPECPVSKVAGEVAARGAPGLIGAELLKLRTLRSTWWALAATLLTGVGFGLLAGLSHRNAYPGMTPEQRAADDPLFYSLYGLTLAQLALAVFGVFAVGGEFSTGTIRTSLLAVPRRGRLFAAKMTAIAVPACVVSLLTVLTTYAAAQATLGPHAASPDEGRTLRAIAAGWLYLTLICLFAAGLSALMRGTSRALAVLLPLLFLGSQGLGNVPVARTVLQYLPDQAGMVAMHLADEVRDPAFARDYGPDTALVLVVLWTLAALLAGYLTLRRADAE</sequence>
<keyword evidence="1" id="KW-0472">Membrane</keyword>
<dbReference type="Proteomes" id="UP000272474">
    <property type="component" value="Unassembled WGS sequence"/>
</dbReference>
<feature type="transmembrane region" description="Helical" evidence="1">
    <location>
        <begin position="250"/>
        <end position="269"/>
    </location>
</feature>
<dbReference type="PANTHER" id="PTHR37305:SF1">
    <property type="entry name" value="MEMBRANE PROTEIN"/>
    <property type="match status" value="1"/>
</dbReference>
<feature type="transmembrane region" description="Helical" evidence="1">
    <location>
        <begin position="165"/>
        <end position="186"/>
    </location>
</feature>
<evidence type="ECO:0000313" key="2">
    <source>
        <dbReference type="EMBL" id="RKN46712.1"/>
    </source>
</evidence>
<feature type="transmembrane region" description="Helical" evidence="1">
    <location>
        <begin position="36"/>
        <end position="55"/>
    </location>
</feature>
<feature type="transmembrane region" description="Helical" evidence="1">
    <location>
        <begin position="193"/>
        <end position="213"/>
    </location>
</feature>
<reference evidence="2 3" key="1">
    <citation type="journal article" date="2014" name="Int. J. Syst. Evol. Microbiol.">
        <title>Streptomyces hoynatensis sp. nov., isolated from deep marine sediment.</title>
        <authorList>
            <person name="Veyisoglu A."/>
            <person name="Sahin N."/>
        </authorList>
    </citation>
    <scope>NUCLEOTIDE SEQUENCE [LARGE SCALE GENOMIC DNA]</scope>
    <source>
        <strain evidence="2 3">KCTC 29097</strain>
    </source>
</reference>
<dbReference type="Pfam" id="PF12730">
    <property type="entry name" value="ABC2_membrane_4"/>
    <property type="match status" value="1"/>
</dbReference>
<proteinExistence type="predicted"/>
<evidence type="ECO:0000256" key="1">
    <source>
        <dbReference type="SAM" id="Phobius"/>
    </source>
</evidence>
<keyword evidence="1" id="KW-0812">Transmembrane</keyword>
<dbReference type="AlphaFoldDB" id="A0A3A9ZDV5"/>
<organism evidence="2 3">
    <name type="scientific">Streptomyces hoynatensis</name>
    <dbReference type="NCBI Taxonomy" id="1141874"/>
    <lineage>
        <taxon>Bacteria</taxon>
        <taxon>Bacillati</taxon>
        <taxon>Actinomycetota</taxon>
        <taxon>Actinomycetes</taxon>
        <taxon>Kitasatosporales</taxon>
        <taxon>Streptomycetaceae</taxon>
        <taxon>Streptomyces</taxon>
    </lineage>
</organism>
<comment type="caution">
    <text evidence="2">The sequence shown here is derived from an EMBL/GenBank/DDBJ whole genome shotgun (WGS) entry which is preliminary data.</text>
</comment>
<dbReference type="OrthoDB" id="3297477at2"/>
<dbReference type="EMBL" id="RBAL01000001">
    <property type="protein sequence ID" value="RKN46712.1"/>
    <property type="molecule type" value="Genomic_DNA"/>
</dbReference>
<gene>
    <name evidence="2" type="ORF">D7294_00325</name>
</gene>
<name>A0A3A9ZDV5_9ACTN</name>
<protein>
    <submittedName>
        <fullName evidence="2">ABC transporter permease</fullName>
    </submittedName>
</protein>
<feature type="transmembrane region" description="Helical" evidence="1">
    <location>
        <begin position="120"/>
        <end position="145"/>
    </location>
</feature>
<feature type="transmembrane region" description="Helical" evidence="1">
    <location>
        <begin position="75"/>
        <end position="99"/>
    </location>
</feature>